<feature type="domain" description="Cupin type-2" evidence="2">
    <location>
        <begin position="57"/>
        <end position="123"/>
    </location>
</feature>
<comment type="caution">
    <text evidence="3">The sequence shown here is derived from an EMBL/GenBank/DDBJ whole genome shotgun (WGS) entry which is preliminary data.</text>
</comment>
<dbReference type="Gene3D" id="2.60.120.10">
    <property type="entry name" value="Jelly Rolls"/>
    <property type="match status" value="1"/>
</dbReference>
<dbReference type="InterPro" id="IPR011051">
    <property type="entry name" value="RmlC_Cupin_sf"/>
</dbReference>
<dbReference type="AlphaFoldDB" id="A0A4Q7N788"/>
<dbReference type="InterPro" id="IPR014710">
    <property type="entry name" value="RmlC-like_jellyroll"/>
</dbReference>
<name>A0A4Q7N788_9BURK</name>
<dbReference type="SUPFAM" id="SSF51182">
    <property type="entry name" value="RmlC-like cupins"/>
    <property type="match status" value="1"/>
</dbReference>
<dbReference type="PANTHER" id="PTHR35848">
    <property type="entry name" value="OXALATE-BINDING PROTEIN"/>
    <property type="match status" value="1"/>
</dbReference>
<reference evidence="3 4" key="1">
    <citation type="submission" date="2019-02" db="EMBL/GenBank/DDBJ databases">
        <title>Genomic Encyclopedia of Type Strains, Phase IV (KMG-IV): sequencing the most valuable type-strain genomes for metagenomic binning, comparative biology and taxonomic classification.</title>
        <authorList>
            <person name="Goeker M."/>
        </authorList>
    </citation>
    <scope>NUCLEOTIDE SEQUENCE [LARGE SCALE GENOMIC DNA]</scope>
    <source>
        <strain evidence="3 4">K24</strain>
    </source>
</reference>
<dbReference type="InterPro" id="IPR013096">
    <property type="entry name" value="Cupin_2"/>
</dbReference>
<evidence type="ECO:0000313" key="4">
    <source>
        <dbReference type="Proteomes" id="UP000292445"/>
    </source>
</evidence>
<evidence type="ECO:0000259" key="2">
    <source>
        <dbReference type="Pfam" id="PF07883"/>
    </source>
</evidence>
<dbReference type="Pfam" id="PF07883">
    <property type="entry name" value="Cupin_2"/>
    <property type="match status" value="1"/>
</dbReference>
<dbReference type="GO" id="GO:0046872">
    <property type="term" value="F:metal ion binding"/>
    <property type="evidence" value="ECO:0007669"/>
    <property type="project" value="UniProtKB-KW"/>
</dbReference>
<sequence length="130" mass="14047">MSAGSSPAQASAAEARVRELAEFLWEQSPGHFGGALSKILVSAQTPGARYLDLRLSSYEPMAYVQSHVHDEKEQVYYFVDGEGLLELGRERQVVRAGSFVLIPPGVPHALHNTGLGNLVFLVITTPTGAR</sequence>
<dbReference type="RefSeq" id="WP_130362249.1">
    <property type="nucleotide sequence ID" value="NZ_SGXC01000004.1"/>
</dbReference>
<dbReference type="InterPro" id="IPR051610">
    <property type="entry name" value="GPI/OXD"/>
</dbReference>
<keyword evidence="1" id="KW-0479">Metal-binding</keyword>
<evidence type="ECO:0000256" key="1">
    <source>
        <dbReference type="ARBA" id="ARBA00022723"/>
    </source>
</evidence>
<keyword evidence="4" id="KW-1185">Reference proteome</keyword>
<dbReference type="OrthoDB" id="3620182at2"/>
<dbReference type="EMBL" id="SGXC01000004">
    <property type="protein sequence ID" value="RZS77211.1"/>
    <property type="molecule type" value="Genomic_DNA"/>
</dbReference>
<gene>
    <name evidence="3" type="ORF">EV675_5939</name>
</gene>
<dbReference type="PANTHER" id="PTHR35848:SF6">
    <property type="entry name" value="CUPIN TYPE-2 DOMAIN-CONTAINING PROTEIN"/>
    <property type="match status" value="1"/>
</dbReference>
<accession>A0A4Q7N788</accession>
<organism evidence="3 4">
    <name type="scientific">Pigmentiphaga kullae</name>
    <dbReference type="NCBI Taxonomy" id="151784"/>
    <lineage>
        <taxon>Bacteria</taxon>
        <taxon>Pseudomonadati</taxon>
        <taxon>Pseudomonadota</taxon>
        <taxon>Betaproteobacteria</taxon>
        <taxon>Burkholderiales</taxon>
        <taxon>Alcaligenaceae</taxon>
        <taxon>Pigmentiphaga</taxon>
    </lineage>
</organism>
<proteinExistence type="predicted"/>
<protein>
    <submittedName>
        <fullName evidence="3">Cupin domain</fullName>
    </submittedName>
</protein>
<dbReference type="Proteomes" id="UP000292445">
    <property type="component" value="Unassembled WGS sequence"/>
</dbReference>
<evidence type="ECO:0000313" key="3">
    <source>
        <dbReference type="EMBL" id="RZS77211.1"/>
    </source>
</evidence>